<gene>
    <name evidence="5" type="primary">LOC120257450</name>
</gene>
<evidence type="ECO:0000256" key="1">
    <source>
        <dbReference type="SAM" id="MobiDB-lite"/>
    </source>
</evidence>
<sequence>MGVELGEDSEYADSDAFQSASSTDEEELASSRARYPEFNGEVDMKNPQFKVGMKFRDFKQFKEAVRNYGIQNRYVMNFRPNTKKKCKAFCKKGCHFYLWVSPMVGDKSTVQIKSGVFKHECSKDHNNRHVRANWIAMNYLEQFRANPNWAISVIVQVVKTNQKVNVSRLKAYRVKCIAHRMIDGDEESQILRLHDYRLELIRTHPRSIVIIECNEDVFEGIYICLAPLRAGFLAGCRRLVSLDGCWLKGLYGGQLLSVVGIDANDCIYPIAWAIVRRETKDSWTKFLQVLAQDLRINDSQQWAFMSDRQKGLMPAIHELFPNSEHRYCVRHIHTNFKQTYKGKTLKDQLWSCARATYLSAYKRAIEGLKGMSLGAFEYMKKIEPKHWSRLHFHTQFKCDILLNNMCEVFNSQILKLGLRESLQ</sequence>
<feature type="compositionally biased region" description="Acidic residues" evidence="1">
    <location>
        <begin position="1"/>
        <end position="13"/>
    </location>
</feature>
<reference evidence="5" key="1">
    <citation type="submission" date="2025-08" db="UniProtKB">
        <authorList>
            <consortium name="RefSeq"/>
        </authorList>
    </citation>
    <scope>IDENTIFICATION</scope>
</reference>
<dbReference type="RefSeq" id="XP_039120854.1">
    <property type="nucleotide sequence ID" value="XM_039264920.1"/>
</dbReference>
<organism evidence="4 5">
    <name type="scientific">Dioscorea cayennensis subsp. rotundata</name>
    <name type="common">White Guinea yam</name>
    <name type="synonym">Dioscorea rotundata</name>
    <dbReference type="NCBI Taxonomy" id="55577"/>
    <lineage>
        <taxon>Eukaryota</taxon>
        <taxon>Viridiplantae</taxon>
        <taxon>Streptophyta</taxon>
        <taxon>Embryophyta</taxon>
        <taxon>Tracheophyta</taxon>
        <taxon>Spermatophyta</taxon>
        <taxon>Magnoliopsida</taxon>
        <taxon>Liliopsida</taxon>
        <taxon>Dioscoreales</taxon>
        <taxon>Dioscoreaceae</taxon>
        <taxon>Dioscorea</taxon>
    </lineage>
</organism>
<feature type="domain" description="MULE transposase" evidence="3">
    <location>
        <begin position="240"/>
        <end position="335"/>
    </location>
</feature>
<proteinExistence type="predicted"/>
<evidence type="ECO:0000259" key="3">
    <source>
        <dbReference type="Pfam" id="PF10551"/>
    </source>
</evidence>
<name>A0AB40B2E1_DIOCR</name>
<dbReference type="Pfam" id="PF03108">
    <property type="entry name" value="DBD_Tnp_Mut"/>
    <property type="match status" value="1"/>
</dbReference>
<evidence type="ECO:0000259" key="2">
    <source>
        <dbReference type="Pfam" id="PF03108"/>
    </source>
</evidence>
<feature type="domain" description="Transposase MuDR plant" evidence="2">
    <location>
        <begin position="48"/>
        <end position="96"/>
    </location>
</feature>
<evidence type="ECO:0000313" key="5">
    <source>
        <dbReference type="RefSeq" id="XP_039120854.1"/>
    </source>
</evidence>
<dbReference type="InterPro" id="IPR018289">
    <property type="entry name" value="MULE_transposase_dom"/>
</dbReference>
<dbReference type="InterPro" id="IPR004332">
    <property type="entry name" value="Transposase_MuDR"/>
</dbReference>
<keyword evidence="4" id="KW-1185">Reference proteome</keyword>
<feature type="region of interest" description="Disordered" evidence="1">
    <location>
        <begin position="1"/>
        <end position="32"/>
    </location>
</feature>
<dbReference type="Proteomes" id="UP001515500">
    <property type="component" value="Unplaced"/>
</dbReference>
<dbReference type="AlphaFoldDB" id="A0AB40B2E1"/>
<dbReference type="GeneID" id="120257450"/>
<protein>
    <submittedName>
        <fullName evidence="5">Uncharacterized protein LOC120257450</fullName>
    </submittedName>
</protein>
<dbReference type="PANTHER" id="PTHR31973">
    <property type="entry name" value="POLYPROTEIN, PUTATIVE-RELATED"/>
    <property type="match status" value="1"/>
</dbReference>
<accession>A0AB40B2E1</accession>
<dbReference type="PANTHER" id="PTHR31973:SF187">
    <property type="entry name" value="MUTATOR TRANSPOSASE MUDRA PROTEIN"/>
    <property type="match status" value="1"/>
</dbReference>
<dbReference type="Pfam" id="PF10551">
    <property type="entry name" value="MULE"/>
    <property type="match status" value="1"/>
</dbReference>
<evidence type="ECO:0000313" key="4">
    <source>
        <dbReference type="Proteomes" id="UP001515500"/>
    </source>
</evidence>